<keyword evidence="3" id="KW-0378">Hydrolase</keyword>
<dbReference type="SUPFAM" id="SSF56317">
    <property type="entry name" value="Carbon-nitrogen hydrolase"/>
    <property type="match status" value="1"/>
</dbReference>
<dbReference type="OMA" id="SGKWNPC"/>
<dbReference type="Gene3D" id="3.60.110.10">
    <property type="entry name" value="Carbon-nitrogen hydrolase"/>
    <property type="match status" value="1"/>
</dbReference>
<dbReference type="PROSITE" id="PS50263">
    <property type="entry name" value="CN_HYDROLASE"/>
    <property type="match status" value="1"/>
</dbReference>
<dbReference type="PANTHER" id="PTHR10609">
    <property type="entry name" value="BIOTINIDASE-RELATED"/>
    <property type="match status" value="1"/>
</dbReference>
<reference evidence="10" key="2">
    <citation type="submission" date="2025-09" db="UniProtKB">
        <authorList>
            <consortium name="Ensembl"/>
        </authorList>
    </citation>
    <scope>IDENTIFICATION</scope>
</reference>
<protein>
    <recommendedName>
        <fullName evidence="7">Biotinidase</fullName>
        <ecNumber evidence="6">3.5.1.12</ecNumber>
    </recommendedName>
</protein>
<name>A0A669P7A0_PHACC</name>
<dbReference type="InterPro" id="IPR040154">
    <property type="entry name" value="Biotinidase/VNN"/>
</dbReference>
<proteinExistence type="inferred from homology"/>
<comment type="similarity">
    <text evidence="1">Belongs to the carbon-nitrogen hydrolase superfamily. BTD/VNN family.</text>
</comment>
<evidence type="ECO:0000259" key="9">
    <source>
        <dbReference type="PROSITE" id="PS50263"/>
    </source>
</evidence>
<reference evidence="10" key="1">
    <citation type="submission" date="2025-08" db="UniProtKB">
        <authorList>
            <consortium name="Ensembl"/>
        </authorList>
    </citation>
    <scope>IDENTIFICATION</scope>
</reference>
<keyword evidence="2" id="KW-0732">Signal</keyword>
<evidence type="ECO:0000256" key="3">
    <source>
        <dbReference type="ARBA" id="ARBA00022801"/>
    </source>
</evidence>
<evidence type="ECO:0000256" key="7">
    <source>
        <dbReference type="ARBA" id="ARBA00039680"/>
    </source>
</evidence>
<evidence type="ECO:0000256" key="5">
    <source>
        <dbReference type="ARBA" id="ARBA00037073"/>
    </source>
</evidence>
<dbReference type="InterPro" id="IPR036526">
    <property type="entry name" value="C-N_Hydrolase_sf"/>
</dbReference>
<dbReference type="GO" id="GO:0047708">
    <property type="term" value="F:biotinidase activity"/>
    <property type="evidence" value="ECO:0007669"/>
    <property type="project" value="UniProtKB-EC"/>
</dbReference>
<evidence type="ECO:0000256" key="4">
    <source>
        <dbReference type="ARBA" id="ARBA00023180"/>
    </source>
</evidence>
<dbReference type="Proteomes" id="UP000472261">
    <property type="component" value="Unplaced"/>
</dbReference>
<dbReference type="Pfam" id="PF00795">
    <property type="entry name" value="CN_hydrolase"/>
    <property type="match status" value="1"/>
</dbReference>
<evidence type="ECO:0000256" key="2">
    <source>
        <dbReference type="ARBA" id="ARBA00022729"/>
    </source>
</evidence>
<comment type="catalytic activity">
    <reaction evidence="8">
        <text>biocytin + H2O = biotin + L-lysine</text>
        <dbReference type="Rhea" id="RHEA:77171"/>
        <dbReference type="ChEBI" id="CHEBI:15377"/>
        <dbReference type="ChEBI" id="CHEBI:32551"/>
        <dbReference type="ChEBI" id="CHEBI:57586"/>
        <dbReference type="ChEBI" id="CHEBI:195545"/>
        <dbReference type="EC" id="3.5.1.12"/>
    </reaction>
</comment>
<dbReference type="InterPro" id="IPR003010">
    <property type="entry name" value="C-N_Hydrolase"/>
</dbReference>
<dbReference type="EC" id="3.5.1.12" evidence="6"/>
<dbReference type="InterPro" id="IPR043957">
    <property type="entry name" value="Vanin_C"/>
</dbReference>
<evidence type="ECO:0000313" key="11">
    <source>
        <dbReference type="Proteomes" id="UP000472261"/>
    </source>
</evidence>
<dbReference type="CDD" id="cd07567">
    <property type="entry name" value="biotinidase_like"/>
    <property type="match status" value="1"/>
</dbReference>
<dbReference type="AlphaFoldDB" id="A0A669P7A0"/>
<organism evidence="10 11">
    <name type="scientific">Phasianus colchicus</name>
    <name type="common">Common pheasant</name>
    <dbReference type="NCBI Taxonomy" id="9054"/>
    <lineage>
        <taxon>Eukaryota</taxon>
        <taxon>Metazoa</taxon>
        <taxon>Chordata</taxon>
        <taxon>Craniata</taxon>
        <taxon>Vertebrata</taxon>
        <taxon>Euteleostomi</taxon>
        <taxon>Archelosauria</taxon>
        <taxon>Archosauria</taxon>
        <taxon>Dinosauria</taxon>
        <taxon>Saurischia</taxon>
        <taxon>Theropoda</taxon>
        <taxon>Coelurosauria</taxon>
        <taxon>Aves</taxon>
        <taxon>Neognathae</taxon>
        <taxon>Galloanserae</taxon>
        <taxon>Galliformes</taxon>
        <taxon>Phasianidae</taxon>
        <taxon>Phasianinae</taxon>
        <taxon>Phasianus</taxon>
    </lineage>
</organism>
<evidence type="ECO:0000313" key="10">
    <source>
        <dbReference type="Ensembl" id="ENSPCLP00000003135.1"/>
    </source>
</evidence>
<comment type="function">
    <text evidence="5">Catalytic release of biotin from biocytin, the product of biotin-dependent carboxylases degradation.</text>
</comment>
<dbReference type="InterPro" id="IPR012101">
    <property type="entry name" value="Biotinidase-like_euk"/>
</dbReference>
<dbReference type="Ensembl" id="ENSPCLT00000004306.1">
    <property type="protein sequence ID" value="ENSPCLP00000003135.1"/>
    <property type="gene ID" value="ENSPCLG00000002667.1"/>
</dbReference>
<sequence length="449" mass="51217">QCQPRPVMAAWLLKHLSLAPFYFFHFILRSVLLFLQNMPLFYTQGAQIIVFPEDGIHGFNFTRRSIYPYLDFVPHSDSVKWNPCREKYLFSDTEVLQRLSCMALKNKIFVVANLGTKQPCEHTDPHCPRDGRYQFNTNVVFNDAGTLVAMYRKHNLYFEYAFDTPPEPDYKLFDTPFAGKFGMFTCFDILFFEPAVNLIRQYNVKQIVYPTAWMNQLPLLSAVEFQQAFATAFSVNILAANIHHPTLGMTGSGIYTPVKSFIYHNMESYGGKLIVAEIPVTSEAPGKVSEKGNEQSPPLFYAEMMHDNFTFVPVWAEKGELQVCANTLCCYLNYKRDVLTDELYALGVFDGLHTVNGIYYVQACALVKCGGLSFSTCGQEVTHATALIDFQLWGNMSTPYIFPLLLTSGITLDFADHMGWKNNHYFLSKNRTSNGLLTAALYGRWYEKD</sequence>
<dbReference type="Pfam" id="PF19018">
    <property type="entry name" value="Vanin_C"/>
    <property type="match status" value="1"/>
</dbReference>
<evidence type="ECO:0000256" key="8">
    <source>
        <dbReference type="ARBA" id="ARBA00043697"/>
    </source>
</evidence>
<accession>A0A669P7A0</accession>
<dbReference type="PANTHER" id="PTHR10609:SF14">
    <property type="entry name" value="BIOTINIDASE"/>
    <property type="match status" value="1"/>
</dbReference>
<feature type="domain" description="CN hydrolase" evidence="9">
    <location>
        <begin position="1"/>
        <end position="280"/>
    </location>
</feature>
<evidence type="ECO:0000256" key="6">
    <source>
        <dbReference type="ARBA" id="ARBA00039012"/>
    </source>
</evidence>
<evidence type="ECO:0000256" key="1">
    <source>
        <dbReference type="ARBA" id="ARBA00008225"/>
    </source>
</evidence>
<dbReference type="FunFam" id="3.60.110.10:FF:000001">
    <property type="entry name" value="biotinidase isoform X1"/>
    <property type="match status" value="1"/>
</dbReference>
<dbReference type="GO" id="GO:0006768">
    <property type="term" value="P:biotin metabolic process"/>
    <property type="evidence" value="ECO:0007669"/>
    <property type="project" value="TreeGrafter"/>
</dbReference>
<keyword evidence="11" id="KW-1185">Reference proteome</keyword>
<keyword evidence="4" id="KW-0325">Glycoprotein</keyword>